<feature type="region of interest" description="Disordered" evidence="1">
    <location>
        <begin position="343"/>
        <end position="373"/>
    </location>
</feature>
<dbReference type="Proteomes" id="UP000007796">
    <property type="component" value="Unassembled WGS sequence"/>
</dbReference>
<evidence type="ECO:0000313" key="4">
    <source>
        <dbReference type="EMBL" id="EFX05646.1"/>
    </source>
</evidence>
<feature type="region of interest" description="Disordered" evidence="1">
    <location>
        <begin position="466"/>
        <end position="501"/>
    </location>
</feature>
<dbReference type="RefSeq" id="XP_014175128.1">
    <property type="nucleotide sequence ID" value="XM_014319653.1"/>
</dbReference>
<feature type="region of interest" description="Disordered" evidence="1">
    <location>
        <begin position="533"/>
        <end position="627"/>
    </location>
</feature>
<keyword evidence="2" id="KW-1133">Transmembrane helix</keyword>
<feature type="compositionally biased region" description="Low complexity" evidence="1">
    <location>
        <begin position="540"/>
        <end position="559"/>
    </location>
</feature>
<dbReference type="AlphaFoldDB" id="F0X9G3"/>
<dbReference type="STRING" id="655863.F0X9G3"/>
<dbReference type="eggNOG" id="ENOG502S2Z9">
    <property type="taxonomic scope" value="Eukaryota"/>
</dbReference>
<gene>
    <name evidence="4" type="ORF">CMQ_3715</name>
</gene>
<keyword evidence="2" id="KW-0812">Transmembrane</keyword>
<evidence type="ECO:0000256" key="1">
    <source>
        <dbReference type="SAM" id="MobiDB-lite"/>
    </source>
</evidence>
<feature type="transmembrane region" description="Helical" evidence="2">
    <location>
        <begin position="378"/>
        <end position="401"/>
    </location>
</feature>
<keyword evidence="2" id="KW-0472">Membrane</keyword>
<evidence type="ECO:0000313" key="5">
    <source>
        <dbReference type="Proteomes" id="UP000007796"/>
    </source>
</evidence>
<keyword evidence="3" id="KW-0732">Signal</keyword>
<dbReference type="GeneID" id="25976846"/>
<evidence type="ECO:0000256" key="2">
    <source>
        <dbReference type="SAM" id="Phobius"/>
    </source>
</evidence>
<keyword evidence="5" id="KW-1185">Reference proteome</keyword>
<feature type="signal peptide" evidence="3">
    <location>
        <begin position="1"/>
        <end position="21"/>
    </location>
</feature>
<feature type="compositionally biased region" description="Polar residues" evidence="1">
    <location>
        <begin position="560"/>
        <end position="588"/>
    </location>
</feature>
<sequence>MAISQLVVLFLLGCIAPTSFCIADVSESQKPGGSEQPDRSTTADPIESLSNDFGLGWQPFVEARPALTGHHKALPELAKRECLANGTNFCFGNDINYCSSCGTCCSGSSNKWCCSSDSICCGDACCGSGQTCSKGKCYLPVVTVTTQSTHTTTATLTATALTTVLKVVVVQALTFSITESTVTDSSGTQTDWSVVTVTSAVNKRAVQTVHKEMGSNDGCSADDGLEPGLPGLPTTLTLAPAAFRRRHFNHRRRDATATTASNLVSTAATSTVTDAVTVTSVVTHNVATTTTVMTTSTQLTIVYQTNTKVINAMATVSSTSTYIFASQNPVTSTSIVVATMIESSTPATSQPKSTAASPSLVTEHSSTRSSHSGLSSSAIAGISVGSAAGAILLVLLAFCAVRRRRRKKRRAIETGDPYLGGGVVQHNYTGPPPPAAAGYGRGLPSMQQQAGLGLPPVPYFSNVDDSPALSPATDTTNTTAVNSPVREHHSSMSSTSSAGLRPAGSLAWKLSDPAAVAAVAASAAAVTASAGGRNNLHLRSGSGATTGTVTSSTAVGTSGRNSLSSAWQLGNAQHQRDSSMGSGMTAQMPSHLGEDIGGRVGPSTELPRHSLHQSTPDAASNDRETTGWRTGFRRSRTNTVTQGGGFFYRDY</sequence>
<feature type="compositionally biased region" description="Polar residues" evidence="1">
    <location>
        <begin position="472"/>
        <end position="482"/>
    </location>
</feature>
<feature type="chain" id="PRO_5003263802" evidence="3">
    <location>
        <begin position="22"/>
        <end position="651"/>
    </location>
</feature>
<evidence type="ECO:0000256" key="3">
    <source>
        <dbReference type="SAM" id="SignalP"/>
    </source>
</evidence>
<feature type="compositionally biased region" description="Polar residues" evidence="1">
    <location>
        <begin position="343"/>
        <end position="364"/>
    </location>
</feature>
<accession>F0X9G3</accession>
<dbReference type="HOGENOM" id="CLU_392363_0_0_1"/>
<proteinExistence type="predicted"/>
<name>F0X9G3_GROCL</name>
<dbReference type="OrthoDB" id="4589222at2759"/>
<dbReference type="EMBL" id="GL629735">
    <property type="protein sequence ID" value="EFX05646.1"/>
    <property type="molecule type" value="Genomic_DNA"/>
</dbReference>
<organism evidence="5">
    <name type="scientific">Grosmannia clavigera (strain kw1407 / UAMH 11150)</name>
    <name type="common">Blue stain fungus</name>
    <name type="synonym">Graphiocladiella clavigera</name>
    <dbReference type="NCBI Taxonomy" id="655863"/>
    <lineage>
        <taxon>Eukaryota</taxon>
        <taxon>Fungi</taxon>
        <taxon>Dikarya</taxon>
        <taxon>Ascomycota</taxon>
        <taxon>Pezizomycotina</taxon>
        <taxon>Sordariomycetes</taxon>
        <taxon>Sordariomycetidae</taxon>
        <taxon>Ophiostomatales</taxon>
        <taxon>Ophiostomataceae</taxon>
        <taxon>Leptographium</taxon>
    </lineage>
</organism>
<dbReference type="InParanoid" id="F0X9G3"/>
<protein>
    <submittedName>
        <fullName evidence="4">Uncharacterized protein</fullName>
    </submittedName>
</protein>
<reference evidence="4 5" key="1">
    <citation type="journal article" date="2011" name="Proc. Natl. Acad. Sci. U.S.A.">
        <title>Genome and transcriptome analyses of the mountain pine beetle-fungal symbiont Grosmannia clavigera, a lodgepole pine pathogen.</title>
        <authorList>
            <person name="DiGuistini S."/>
            <person name="Wang Y."/>
            <person name="Liao N.Y."/>
            <person name="Taylor G."/>
            <person name="Tanguay P."/>
            <person name="Feau N."/>
            <person name="Henrissat B."/>
            <person name="Chan S.K."/>
            <person name="Hesse-Orce U."/>
            <person name="Alamouti S.M."/>
            <person name="Tsui C.K.M."/>
            <person name="Docking R.T."/>
            <person name="Levasseur A."/>
            <person name="Haridas S."/>
            <person name="Robertson G."/>
            <person name="Birol I."/>
            <person name="Holt R.A."/>
            <person name="Marra M.A."/>
            <person name="Hamelin R.C."/>
            <person name="Hirst M."/>
            <person name="Jones S.J.M."/>
            <person name="Bohlmann J."/>
            <person name="Breuil C."/>
        </authorList>
    </citation>
    <scope>NUCLEOTIDE SEQUENCE [LARGE SCALE GENOMIC DNA]</scope>
    <source>
        <strain evidence="5">kw1407 / UAMH 11150</strain>
    </source>
</reference>